<evidence type="ECO:0000256" key="6">
    <source>
        <dbReference type="SAM" id="MobiDB-lite"/>
    </source>
</evidence>
<dbReference type="InterPro" id="IPR011701">
    <property type="entry name" value="MFS"/>
</dbReference>
<feature type="compositionally biased region" description="Basic and acidic residues" evidence="6">
    <location>
        <begin position="71"/>
        <end position="82"/>
    </location>
</feature>
<evidence type="ECO:0000256" key="7">
    <source>
        <dbReference type="SAM" id="Phobius"/>
    </source>
</evidence>
<feature type="domain" description="Major facilitator superfamily (MFS) profile" evidence="9">
    <location>
        <begin position="187"/>
        <end position="589"/>
    </location>
</feature>
<keyword evidence="4 7" id="KW-1133">Transmembrane helix</keyword>
<feature type="chain" id="PRO_5026054367" evidence="8">
    <location>
        <begin position="19"/>
        <end position="614"/>
    </location>
</feature>
<accession>A0A6F9DTC7</accession>
<sequence length="614" mass="67874">MWHCSVVIVVFLWYYVNRCTEKMPGLTEEEERYQDFDPVFDSMSTENSSLTESKSPVRSTNKFKRLLSTGDIRHNSNEETKSQRKRSFSVKQIGPIFKRSNSVSIPKSCFEQGNGDLFSKSCPNTGKDNHPIMYGSVDPCDADVLVGEAHLKQANESIDHISKVSETTDSELPEKLYFGYTKRQFKVFISLVLLSLNDIMSYSAIAPFYPVVAANKGLNPTQVGIIFSSYSVFGMLASLVIGIVLVRVGAKFCVIAGMFWNAGALFCFGFLDHCDYTSFFVLSIASRSLMGFGSNTAFTAMFAIIFQEFNERAITVLSISEALVGVGGMLGPLIGGALYEAGGYITPFMVLGSVQLILLAMCWIVLPPVPVENQTASTWPGKLLTHSSALISFAAIVVIFTLNSFITVSMSEFLTVEFNMTPIKVGTVFLVSSIFYAGLSPMWGYFADRWRNSYLMEIGFVGVALGLMLLGPVFFVKQLFGWDHQKLWLLYIAGAINGSFVGATLMPTFNDMLLAARELNLQETVLAQYGLVSGLWNMGFSVGDIAGPTLGGLMVERMGFENTAGVMAAMCIFLFFCKLLQRFVRYKFHKVAPETVLPVEADETRPLLDDPEIQ</sequence>
<reference evidence="10" key="1">
    <citation type="submission" date="2020-04" db="EMBL/GenBank/DDBJ databases">
        <authorList>
            <person name="Neveu A P."/>
        </authorList>
    </citation>
    <scope>NUCLEOTIDE SEQUENCE</scope>
    <source>
        <tissue evidence="10">Whole embryo</tissue>
    </source>
</reference>
<evidence type="ECO:0000256" key="1">
    <source>
        <dbReference type="ARBA" id="ARBA00004141"/>
    </source>
</evidence>
<dbReference type="AlphaFoldDB" id="A0A6F9DTC7"/>
<evidence type="ECO:0000256" key="3">
    <source>
        <dbReference type="ARBA" id="ARBA00022692"/>
    </source>
</evidence>
<feature type="transmembrane region" description="Helical" evidence="7">
    <location>
        <begin position="526"/>
        <end position="543"/>
    </location>
</feature>
<keyword evidence="3 7" id="KW-0812">Transmembrane</keyword>
<dbReference type="InterPro" id="IPR036259">
    <property type="entry name" value="MFS_trans_sf"/>
</dbReference>
<feature type="signal peptide" evidence="8">
    <location>
        <begin position="1"/>
        <end position="18"/>
    </location>
</feature>
<feature type="transmembrane region" description="Helical" evidence="7">
    <location>
        <begin position="185"/>
        <end position="205"/>
    </location>
</feature>
<keyword evidence="5 7" id="KW-0472">Membrane</keyword>
<evidence type="ECO:0000256" key="5">
    <source>
        <dbReference type="ARBA" id="ARBA00023136"/>
    </source>
</evidence>
<organism evidence="10">
    <name type="scientific">Phallusia mammillata</name>
    <dbReference type="NCBI Taxonomy" id="59560"/>
    <lineage>
        <taxon>Eukaryota</taxon>
        <taxon>Metazoa</taxon>
        <taxon>Chordata</taxon>
        <taxon>Tunicata</taxon>
        <taxon>Ascidiacea</taxon>
        <taxon>Phlebobranchia</taxon>
        <taxon>Ascidiidae</taxon>
        <taxon>Phallusia</taxon>
    </lineage>
</organism>
<feature type="region of interest" description="Disordered" evidence="6">
    <location>
        <begin position="68"/>
        <end position="87"/>
    </location>
</feature>
<feature type="transmembrane region" description="Helical" evidence="7">
    <location>
        <begin position="277"/>
        <end position="306"/>
    </location>
</feature>
<dbReference type="GO" id="GO:0022857">
    <property type="term" value="F:transmembrane transporter activity"/>
    <property type="evidence" value="ECO:0007669"/>
    <property type="project" value="InterPro"/>
</dbReference>
<feature type="transmembrane region" description="Helical" evidence="7">
    <location>
        <begin position="488"/>
        <end position="506"/>
    </location>
</feature>
<keyword evidence="8" id="KW-0732">Signal</keyword>
<dbReference type="InterPro" id="IPR020846">
    <property type="entry name" value="MFS_dom"/>
</dbReference>
<feature type="transmembrane region" description="Helical" evidence="7">
    <location>
        <begin position="387"/>
        <end position="406"/>
    </location>
</feature>
<feature type="transmembrane region" description="Helical" evidence="7">
    <location>
        <begin position="313"/>
        <end position="338"/>
    </location>
</feature>
<dbReference type="GO" id="GO:0016020">
    <property type="term" value="C:membrane"/>
    <property type="evidence" value="ECO:0007669"/>
    <property type="project" value="UniProtKB-SubCell"/>
</dbReference>
<protein>
    <submittedName>
        <fullName evidence="10">MFS-type transporter SLC18B1-like</fullName>
    </submittedName>
</protein>
<evidence type="ECO:0000256" key="8">
    <source>
        <dbReference type="SAM" id="SignalP"/>
    </source>
</evidence>
<dbReference type="PANTHER" id="PTHR23506">
    <property type="entry name" value="GH10249P"/>
    <property type="match status" value="1"/>
</dbReference>
<name>A0A6F9DTC7_9ASCI</name>
<feature type="transmembrane region" description="Helical" evidence="7">
    <location>
        <begin position="225"/>
        <end position="245"/>
    </location>
</feature>
<feature type="transmembrane region" description="Helical" evidence="7">
    <location>
        <begin position="344"/>
        <end position="366"/>
    </location>
</feature>
<feature type="transmembrane region" description="Helical" evidence="7">
    <location>
        <begin position="563"/>
        <end position="580"/>
    </location>
</feature>
<dbReference type="Pfam" id="PF07690">
    <property type="entry name" value="MFS_1"/>
    <property type="match status" value="1"/>
</dbReference>
<proteinExistence type="evidence at transcript level"/>
<dbReference type="InterPro" id="IPR050930">
    <property type="entry name" value="MFS_Vesicular_Transporter"/>
</dbReference>
<feature type="transmembrane region" description="Helical" evidence="7">
    <location>
        <begin position="458"/>
        <end position="476"/>
    </location>
</feature>
<dbReference type="Gene3D" id="1.20.1250.20">
    <property type="entry name" value="MFS general substrate transporter like domains"/>
    <property type="match status" value="2"/>
</dbReference>
<keyword evidence="2" id="KW-0813">Transport</keyword>
<dbReference type="PANTHER" id="PTHR23506:SF26">
    <property type="entry name" value="MFS-TYPE TRANSPORTER SLC18B1"/>
    <property type="match status" value="1"/>
</dbReference>
<dbReference type="EMBL" id="LR790263">
    <property type="protein sequence ID" value="CAB3266125.1"/>
    <property type="molecule type" value="mRNA"/>
</dbReference>
<comment type="subcellular location">
    <subcellularLocation>
        <location evidence="1">Membrane</location>
        <topology evidence="1">Multi-pass membrane protein</topology>
    </subcellularLocation>
</comment>
<gene>
    <name evidence="10" type="primary">Slc18b1-002</name>
</gene>
<evidence type="ECO:0000313" key="10">
    <source>
        <dbReference type="EMBL" id="CAB3266125.1"/>
    </source>
</evidence>
<feature type="transmembrane region" description="Helical" evidence="7">
    <location>
        <begin position="252"/>
        <end position="271"/>
    </location>
</feature>
<evidence type="ECO:0000256" key="2">
    <source>
        <dbReference type="ARBA" id="ARBA00022448"/>
    </source>
</evidence>
<feature type="transmembrane region" description="Helical" evidence="7">
    <location>
        <begin position="426"/>
        <end position="446"/>
    </location>
</feature>
<evidence type="ECO:0000259" key="9">
    <source>
        <dbReference type="PROSITE" id="PS50850"/>
    </source>
</evidence>
<evidence type="ECO:0000256" key="4">
    <source>
        <dbReference type="ARBA" id="ARBA00022989"/>
    </source>
</evidence>
<dbReference type="SUPFAM" id="SSF103473">
    <property type="entry name" value="MFS general substrate transporter"/>
    <property type="match status" value="1"/>
</dbReference>
<dbReference type="PROSITE" id="PS50850">
    <property type="entry name" value="MFS"/>
    <property type="match status" value="1"/>
</dbReference>